<sequence>MILNNISRFISQLIHRNRTSFKIIILYGVIALSLMAPMASSTIIPSINDTPSHVSYIVQARQAINEGQFPLRIAPLENNSWRYPGFQFYSQLPYFVGGWFYKLFTPNNPYYAYKLVIITALVMGGLYVYFLSLKLTRSRVASILSGVAYMSAPYFLNNIHARGAFTEAVAQGILPIVIYYVIECYLTRKKRYLILSALSWFCLSVTHIITFIYGTIFIFFLFMVVTAQTKKNKLDFPRILSALKAYTLGCLLGLYFLAPVVVVSPYLSIRKQIKAINPFGTNTYTPIANLFSPTSLPAAPSENGLAATYGLHPAIGWIFLIAFSVVLYYKYFSSFNPPKLKLIKPYIDGLLCVFVLALFLTWSPINIWNILPRQLWVTQFTFRFITHIMWAGALLTAYAIVLIFREKLDRRHLIVGILLIILVGRSWLPAPRGTLTVSKLIEEPLFKYSGSLDYLYRTPVKSIYGKNELPLLHPEWIPGYSTWNTFVNHPLILDAELRYPIWKEEENPIIFLEAELSSVDTEYPSTLEAYIDGRKISSISLNSSKLNWQIPLPKTSPSSKDFGLKFTLTNIHKDKELPNIRVNRFFLEGMSPKNTIMPVSETQQFCKQEGINTICELVIEEEDQIVQLPVLYYPDMFKVWIDNKLSKEAFSINYRDYNLVGLKLKTGNHTIRTTFNGLAWANWISGLTWLILIFYTGVPLYQNFKKENSKFQNYLYFIKSKKK</sequence>
<dbReference type="InterPro" id="IPR018776">
    <property type="entry name" value="Membrane_prot_PTPS-rel_domain"/>
</dbReference>
<reference evidence="3 4" key="1">
    <citation type="journal article" date="2010" name="Nature">
        <title>Metabolic streamlining in an open-ocean nitrogen-fixing cyanobacterium.</title>
        <authorList>
            <person name="Tripp H.J."/>
            <person name="Bench S.R."/>
            <person name="Turk K.A."/>
            <person name="Foster R.A."/>
            <person name="Desany B.A."/>
            <person name="Niazi F."/>
            <person name="Affourtit J.P."/>
            <person name="Zehr J.P."/>
        </authorList>
    </citation>
    <scope>NUCLEOTIDE SEQUENCE [LARGE SCALE GENOMIC DNA]</scope>
    <source>
        <strain evidence="4">ALOHA</strain>
    </source>
</reference>
<dbReference type="Proteomes" id="UP000001405">
    <property type="component" value="Chromosome"/>
</dbReference>
<feature type="transmembrane region" description="Helical" evidence="1">
    <location>
        <begin position="168"/>
        <end position="186"/>
    </location>
</feature>
<gene>
    <name evidence="3" type="ordered locus">UCYN_08210</name>
</gene>
<feature type="transmembrane region" description="Helical" evidence="1">
    <location>
        <begin position="380"/>
        <end position="404"/>
    </location>
</feature>
<keyword evidence="1" id="KW-0472">Membrane</keyword>
<feature type="transmembrane region" description="Helical" evidence="1">
    <location>
        <begin position="21"/>
        <end position="44"/>
    </location>
</feature>
<feature type="transmembrane region" description="Helical" evidence="1">
    <location>
        <begin position="138"/>
        <end position="156"/>
    </location>
</feature>
<keyword evidence="1" id="KW-0812">Transmembrane</keyword>
<name>D3EPW2_ATETH</name>
<protein>
    <recommendedName>
        <fullName evidence="2">Membrane protein 6-pyruvoyl-tetrahydropterin synthase-related domain-containing protein</fullName>
    </recommendedName>
</protein>
<proteinExistence type="predicted"/>
<evidence type="ECO:0000313" key="4">
    <source>
        <dbReference type="Proteomes" id="UP000001405"/>
    </source>
</evidence>
<keyword evidence="1" id="KW-1133">Transmembrane helix</keyword>
<feature type="domain" description="Membrane protein 6-pyruvoyl-tetrahydropterin synthase-related" evidence="2">
    <location>
        <begin position="86"/>
        <end position="428"/>
    </location>
</feature>
<dbReference type="AlphaFoldDB" id="D3EPW2"/>
<dbReference type="EMBL" id="CP001842">
    <property type="protein sequence ID" value="ADB95512.1"/>
    <property type="molecule type" value="Genomic_DNA"/>
</dbReference>
<feature type="transmembrane region" description="Helical" evidence="1">
    <location>
        <begin position="680"/>
        <end position="701"/>
    </location>
</feature>
<evidence type="ECO:0000259" key="2">
    <source>
        <dbReference type="Pfam" id="PF10131"/>
    </source>
</evidence>
<dbReference type="Pfam" id="PF10131">
    <property type="entry name" value="PTPS_related"/>
    <property type="match status" value="1"/>
</dbReference>
<accession>D3EPW2</accession>
<feature type="transmembrane region" description="Helical" evidence="1">
    <location>
        <begin position="311"/>
        <end position="329"/>
    </location>
</feature>
<dbReference type="OrthoDB" id="416857at2"/>
<organism evidence="4">
    <name type="scientific">Atelocyanobacterium thalassa (isolate ALOHA)</name>
    <dbReference type="NCBI Taxonomy" id="1453429"/>
    <lineage>
        <taxon>Bacteria</taxon>
        <taxon>Bacillati</taxon>
        <taxon>Cyanobacteriota</taxon>
        <taxon>Cyanophyceae</taxon>
        <taxon>Oscillatoriophycideae</taxon>
        <taxon>Chroococcales</taxon>
        <taxon>Aphanothecaceae</taxon>
        <taxon>Candidatus Atelocyanobacterium</taxon>
        <taxon>Candidatus Atelocyanobacterium thalassae</taxon>
    </lineage>
</organism>
<evidence type="ECO:0000256" key="1">
    <source>
        <dbReference type="SAM" id="Phobius"/>
    </source>
</evidence>
<feature type="transmembrane region" description="Helical" evidence="1">
    <location>
        <begin position="350"/>
        <end position="368"/>
    </location>
</feature>
<dbReference type="STRING" id="1453429.UCYN_08210"/>
<feature type="transmembrane region" description="Helical" evidence="1">
    <location>
        <begin position="198"/>
        <end position="225"/>
    </location>
</feature>
<dbReference type="RefSeq" id="WP_012954199.1">
    <property type="nucleotide sequence ID" value="NC_013771.1"/>
</dbReference>
<dbReference type="PATRIC" id="fig|713887.8.peg.768"/>
<feature type="transmembrane region" description="Helical" evidence="1">
    <location>
        <begin position="245"/>
        <end position="267"/>
    </location>
</feature>
<feature type="transmembrane region" description="Helical" evidence="1">
    <location>
        <begin position="411"/>
        <end position="428"/>
    </location>
</feature>
<keyword evidence="4" id="KW-1185">Reference proteome</keyword>
<dbReference type="KEGG" id="cyu:UCYN_08210"/>
<dbReference type="HOGENOM" id="CLU_391686_0_0_3"/>
<feature type="transmembrane region" description="Helical" evidence="1">
    <location>
        <begin position="110"/>
        <end position="131"/>
    </location>
</feature>
<evidence type="ECO:0000313" key="3">
    <source>
        <dbReference type="EMBL" id="ADB95512.1"/>
    </source>
</evidence>